<name>A0A7R9R092_9ACAR</name>
<dbReference type="AlphaFoldDB" id="A0A7R9R092"/>
<evidence type="ECO:0000259" key="5">
    <source>
        <dbReference type="Pfam" id="PF00930"/>
    </source>
</evidence>
<feature type="domain" description="Dipeptidylpeptidase IV N-terminal" evidence="5">
    <location>
        <begin position="1"/>
        <end position="81"/>
    </location>
</feature>
<organism evidence="6">
    <name type="scientific">Oppiella nova</name>
    <dbReference type="NCBI Taxonomy" id="334625"/>
    <lineage>
        <taxon>Eukaryota</taxon>
        <taxon>Metazoa</taxon>
        <taxon>Ecdysozoa</taxon>
        <taxon>Arthropoda</taxon>
        <taxon>Chelicerata</taxon>
        <taxon>Arachnida</taxon>
        <taxon>Acari</taxon>
        <taxon>Acariformes</taxon>
        <taxon>Sarcoptiformes</taxon>
        <taxon>Oribatida</taxon>
        <taxon>Brachypylina</taxon>
        <taxon>Oppioidea</taxon>
        <taxon>Oppiidae</taxon>
        <taxon>Oppiella</taxon>
    </lineage>
</organism>
<proteinExistence type="predicted"/>
<keyword evidence="3" id="KW-0325">Glycoprotein</keyword>
<dbReference type="GO" id="GO:0008239">
    <property type="term" value="F:dipeptidyl-peptidase activity"/>
    <property type="evidence" value="ECO:0007669"/>
    <property type="project" value="TreeGrafter"/>
</dbReference>
<keyword evidence="1" id="KW-0031">Aminopeptidase</keyword>
<protein>
    <recommendedName>
        <fullName evidence="5">Dipeptidylpeptidase IV N-terminal domain-containing protein</fullName>
    </recommendedName>
</protein>
<evidence type="ECO:0000313" key="7">
    <source>
        <dbReference type="Proteomes" id="UP000728032"/>
    </source>
</evidence>
<dbReference type="GO" id="GO:0006508">
    <property type="term" value="P:proteolysis"/>
    <property type="evidence" value="ECO:0007669"/>
    <property type="project" value="InterPro"/>
</dbReference>
<evidence type="ECO:0000256" key="3">
    <source>
        <dbReference type="ARBA" id="ARBA00023180"/>
    </source>
</evidence>
<evidence type="ECO:0000256" key="2">
    <source>
        <dbReference type="ARBA" id="ARBA00022825"/>
    </source>
</evidence>
<dbReference type="GO" id="GO:0005886">
    <property type="term" value="C:plasma membrane"/>
    <property type="evidence" value="ECO:0007669"/>
    <property type="project" value="TreeGrafter"/>
</dbReference>
<dbReference type="OrthoDB" id="6428441at2759"/>
<dbReference type="PANTHER" id="PTHR11731:SF200">
    <property type="entry name" value="DIPEPTIDYL PEPTIDASE 10, ISOFORM B"/>
    <property type="match status" value="1"/>
</dbReference>
<keyword evidence="1" id="KW-0378">Hydrolase</keyword>
<feature type="region of interest" description="Disordered" evidence="4">
    <location>
        <begin position="67"/>
        <end position="86"/>
    </location>
</feature>
<dbReference type="EMBL" id="CAJPVJ010043452">
    <property type="protein sequence ID" value="CAG2182246.1"/>
    <property type="molecule type" value="Genomic_DNA"/>
</dbReference>
<dbReference type="InterPro" id="IPR050278">
    <property type="entry name" value="Serine_Prot_S9B/DPPIV"/>
</dbReference>
<dbReference type="GO" id="GO:0004177">
    <property type="term" value="F:aminopeptidase activity"/>
    <property type="evidence" value="ECO:0007669"/>
    <property type="project" value="UniProtKB-KW"/>
</dbReference>
<keyword evidence="7" id="KW-1185">Reference proteome</keyword>
<gene>
    <name evidence="6" type="ORF">ONB1V03_LOCUS21667</name>
</gene>
<dbReference type="PANTHER" id="PTHR11731">
    <property type="entry name" value="PROTEASE FAMILY S9B,C DIPEPTIDYL-PEPTIDASE IV-RELATED"/>
    <property type="match status" value="1"/>
</dbReference>
<keyword evidence="1" id="KW-0645">Protease</keyword>
<dbReference type="SUPFAM" id="SSF82171">
    <property type="entry name" value="DPP6 N-terminal domain-like"/>
    <property type="match status" value="1"/>
</dbReference>
<accession>A0A7R9R092</accession>
<sequence>WWAPDGSKLCFAQFNDTRVDVMSYPWYGTGIDASNLYTKTIDIRYPKAGRPNPTVKLFVADLDKSDPSADLREISPSKEMDDTGYP</sequence>
<evidence type="ECO:0000313" key="6">
    <source>
        <dbReference type="EMBL" id="CAD7665109.1"/>
    </source>
</evidence>
<feature type="non-terminal residue" evidence="6">
    <location>
        <position position="1"/>
    </location>
</feature>
<evidence type="ECO:0000256" key="4">
    <source>
        <dbReference type="SAM" id="MobiDB-lite"/>
    </source>
</evidence>
<dbReference type="Pfam" id="PF00930">
    <property type="entry name" value="DPPIV_N"/>
    <property type="match status" value="1"/>
</dbReference>
<dbReference type="EMBL" id="OC958277">
    <property type="protein sequence ID" value="CAD7665109.1"/>
    <property type="molecule type" value="Genomic_DNA"/>
</dbReference>
<dbReference type="InterPro" id="IPR002469">
    <property type="entry name" value="Peptidase_S9B_N"/>
</dbReference>
<reference evidence="6" key="1">
    <citation type="submission" date="2020-11" db="EMBL/GenBank/DDBJ databases">
        <authorList>
            <person name="Tran Van P."/>
        </authorList>
    </citation>
    <scope>NUCLEOTIDE SEQUENCE</scope>
</reference>
<keyword evidence="2" id="KW-0720">Serine protease</keyword>
<evidence type="ECO:0000256" key="1">
    <source>
        <dbReference type="ARBA" id="ARBA00022438"/>
    </source>
</evidence>
<dbReference type="Proteomes" id="UP000728032">
    <property type="component" value="Unassembled WGS sequence"/>
</dbReference>
<dbReference type="Gene3D" id="2.140.10.30">
    <property type="entry name" value="Dipeptidylpeptidase IV, N-terminal domain"/>
    <property type="match status" value="1"/>
</dbReference>
<dbReference type="GO" id="GO:0008236">
    <property type="term" value="F:serine-type peptidase activity"/>
    <property type="evidence" value="ECO:0007669"/>
    <property type="project" value="UniProtKB-KW"/>
</dbReference>